<gene>
    <name evidence="4" type="ORF">VaNZ11_011807</name>
</gene>
<sequence length="381" mass="41576">MALEDKAAAGARILELYRDDPDMGTKLFADIFHLDAAKFTDFRNMWMVAMGLPTEKQVLERILSGMAAGPGPGDMMSTLDMIRQEVKAAAELAANNNQLIRQEVKAAAELAANNNQLIRQEVKAAAELAANNNQLIRKLVRKYYDMSLTPRCSSSRYAACRRDALAYYTGSQEEPPSIVCAVSGVCLPAKEVNAGHIYQLRWIMLDHLDLDCNAPTNILFMQKKIEAAFDNFEITVLPVHHKVFLLKRSLSNRVAFEYRADADMTAAGGSTSSGKKAELKKVIWGELHQKKLSVAGINQPSDVALFVHAQRAFRFAVQRGWVKSSEVPALCYGDNEILRRFLADADSTSSGSGAGGDQGATTGSDLGESSQLPESEGVGDV</sequence>
<feature type="coiled-coil region" evidence="1">
    <location>
        <begin position="82"/>
        <end position="120"/>
    </location>
</feature>
<comment type="caution">
    <text evidence="4">The sequence shown here is derived from an EMBL/GenBank/DDBJ whole genome shotgun (WGS) entry which is preliminary data.</text>
</comment>
<dbReference type="Proteomes" id="UP001165090">
    <property type="component" value="Unassembled WGS sequence"/>
</dbReference>
<feature type="region of interest" description="Disordered" evidence="2">
    <location>
        <begin position="346"/>
        <end position="381"/>
    </location>
</feature>
<accession>A0ABQ5SCG8</accession>
<feature type="domain" description="HNH nuclease" evidence="3">
    <location>
        <begin position="180"/>
        <end position="236"/>
    </location>
</feature>
<reference evidence="4 5" key="1">
    <citation type="journal article" date="2023" name="IScience">
        <title>Expanded male sex-determining region conserved during the evolution of homothallism in the green alga Volvox.</title>
        <authorList>
            <person name="Yamamoto K."/>
            <person name="Matsuzaki R."/>
            <person name="Mahakham W."/>
            <person name="Heman W."/>
            <person name="Sekimoto H."/>
            <person name="Kawachi M."/>
            <person name="Minakuchi Y."/>
            <person name="Toyoda A."/>
            <person name="Nozaki H."/>
        </authorList>
    </citation>
    <scope>NUCLEOTIDE SEQUENCE [LARGE SCALE GENOMIC DNA]</scope>
    <source>
        <strain evidence="4 5">NIES-4468</strain>
    </source>
</reference>
<evidence type="ECO:0000256" key="2">
    <source>
        <dbReference type="SAM" id="MobiDB-lite"/>
    </source>
</evidence>
<evidence type="ECO:0000256" key="1">
    <source>
        <dbReference type="SAM" id="Coils"/>
    </source>
</evidence>
<keyword evidence="1" id="KW-0175">Coiled coil</keyword>
<evidence type="ECO:0000259" key="3">
    <source>
        <dbReference type="Pfam" id="PF13391"/>
    </source>
</evidence>
<evidence type="ECO:0000313" key="4">
    <source>
        <dbReference type="EMBL" id="GLI67576.1"/>
    </source>
</evidence>
<proteinExistence type="predicted"/>
<evidence type="ECO:0000313" key="5">
    <source>
        <dbReference type="Proteomes" id="UP001165090"/>
    </source>
</evidence>
<organism evidence="4 5">
    <name type="scientific">Volvox africanus</name>
    <dbReference type="NCBI Taxonomy" id="51714"/>
    <lineage>
        <taxon>Eukaryota</taxon>
        <taxon>Viridiplantae</taxon>
        <taxon>Chlorophyta</taxon>
        <taxon>core chlorophytes</taxon>
        <taxon>Chlorophyceae</taxon>
        <taxon>CS clade</taxon>
        <taxon>Chlamydomonadales</taxon>
        <taxon>Volvocaceae</taxon>
        <taxon>Volvox</taxon>
    </lineage>
</organism>
<dbReference type="EMBL" id="BSDZ01000078">
    <property type="protein sequence ID" value="GLI67576.1"/>
    <property type="molecule type" value="Genomic_DNA"/>
</dbReference>
<name>A0ABQ5SCG8_9CHLO</name>
<keyword evidence="5" id="KW-1185">Reference proteome</keyword>
<dbReference type="Pfam" id="PF13391">
    <property type="entry name" value="HNH_2"/>
    <property type="match status" value="1"/>
</dbReference>
<dbReference type="InterPro" id="IPR003615">
    <property type="entry name" value="HNH_nuc"/>
</dbReference>
<protein>
    <recommendedName>
        <fullName evidence="3">HNH nuclease domain-containing protein</fullName>
    </recommendedName>
</protein>